<evidence type="ECO:0000256" key="4">
    <source>
        <dbReference type="ARBA" id="ARBA00023163"/>
    </source>
</evidence>
<dbReference type="PANTHER" id="PTHR30126:SF99">
    <property type="entry name" value="TRANSCRIPTIONAL REGULATOR LYSR FAMILY"/>
    <property type="match status" value="1"/>
</dbReference>
<keyword evidence="4" id="KW-0804">Transcription</keyword>
<dbReference type="SUPFAM" id="SSF46785">
    <property type="entry name" value="Winged helix' DNA-binding domain"/>
    <property type="match status" value="1"/>
</dbReference>
<comment type="caution">
    <text evidence="6">The sequence shown here is derived from an EMBL/GenBank/DDBJ whole genome shotgun (WGS) entry which is preliminary data.</text>
</comment>
<dbReference type="InterPro" id="IPR000847">
    <property type="entry name" value="LysR_HTH_N"/>
</dbReference>
<accession>A0ABS5HAX5</accession>
<dbReference type="PROSITE" id="PS50931">
    <property type="entry name" value="HTH_LYSR"/>
    <property type="match status" value="1"/>
</dbReference>
<dbReference type="PRINTS" id="PR00039">
    <property type="entry name" value="HTHLYSR"/>
</dbReference>
<dbReference type="InterPro" id="IPR036388">
    <property type="entry name" value="WH-like_DNA-bd_sf"/>
</dbReference>
<dbReference type="InterPro" id="IPR036390">
    <property type="entry name" value="WH_DNA-bd_sf"/>
</dbReference>
<gene>
    <name evidence="6" type="ORF">J9B83_07435</name>
</gene>
<evidence type="ECO:0000313" key="6">
    <source>
        <dbReference type="EMBL" id="MBR7888775.1"/>
    </source>
</evidence>
<evidence type="ECO:0000259" key="5">
    <source>
        <dbReference type="PROSITE" id="PS50931"/>
    </source>
</evidence>
<keyword evidence="7" id="KW-1185">Reference proteome</keyword>
<organism evidence="6 7">
    <name type="scientific">Marinomonas vulgaris</name>
    <dbReference type="NCBI Taxonomy" id="2823372"/>
    <lineage>
        <taxon>Bacteria</taxon>
        <taxon>Pseudomonadati</taxon>
        <taxon>Pseudomonadota</taxon>
        <taxon>Gammaproteobacteria</taxon>
        <taxon>Oceanospirillales</taxon>
        <taxon>Oceanospirillaceae</taxon>
        <taxon>Marinomonas</taxon>
    </lineage>
</organism>
<reference evidence="6 7" key="1">
    <citation type="submission" date="2021-04" db="EMBL/GenBank/DDBJ databases">
        <authorList>
            <person name="Sun C."/>
        </authorList>
    </citation>
    <scope>NUCLEOTIDE SEQUENCE [LARGE SCALE GENOMIC DNA]</scope>
    <source>
        <strain evidence="6 7">A79</strain>
    </source>
</reference>
<keyword evidence="2" id="KW-0805">Transcription regulation</keyword>
<dbReference type="PANTHER" id="PTHR30126">
    <property type="entry name" value="HTH-TYPE TRANSCRIPTIONAL REGULATOR"/>
    <property type="match status" value="1"/>
</dbReference>
<evidence type="ECO:0000256" key="2">
    <source>
        <dbReference type="ARBA" id="ARBA00023015"/>
    </source>
</evidence>
<reference evidence="7" key="2">
    <citation type="submission" date="2023-07" db="EMBL/GenBank/DDBJ databases">
        <title>Marinomonas vulgaris A79, complete genome.</title>
        <authorList>
            <person name="Ying J.-J."/>
        </authorList>
    </citation>
    <scope>NUCLEOTIDE SEQUENCE [LARGE SCALE GENOMIC DNA]</scope>
    <source>
        <strain evidence="7">A79</strain>
    </source>
</reference>
<dbReference type="Gene3D" id="1.10.10.10">
    <property type="entry name" value="Winged helix-like DNA-binding domain superfamily/Winged helix DNA-binding domain"/>
    <property type="match status" value="1"/>
</dbReference>
<dbReference type="Pfam" id="PF03466">
    <property type="entry name" value="LysR_substrate"/>
    <property type="match status" value="1"/>
</dbReference>
<evidence type="ECO:0000256" key="1">
    <source>
        <dbReference type="ARBA" id="ARBA00009437"/>
    </source>
</evidence>
<proteinExistence type="inferred from homology"/>
<dbReference type="Gene3D" id="3.40.190.10">
    <property type="entry name" value="Periplasmic binding protein-like II"/>
    <property type="match status" value="2"/>
</dbReference>
<protein>
    <submittedName>
        <fullName evidence="6">LysR family transcriptional regulator</fullName>
    </submittedName>
</protein>
<dbReference type="Pfam" id="PF00126">
    <property type="entry name" value="HTH_1"/>
    <property type="match status" value="1"/>
</dbReference>
<evidence type="ECO:0000313" key="7">
    <source>
        <dbReference type="Proteomes" id="UP000679722"/>
    </source>
</evidence>
<dbReference type="EMBL" id="JAGSSV010000006">
    <property type="protein sequence ID" value="MBR7888775.1"/>
    <property type="molecule type" value="Genomic_DNA"/>
</dbReference>
<sequence length="295" mass="33059">MLNPLWLHTFKTLVDVGHFTQTAEKLHMTQPGVSQHIKKLESAAGHSLIRRENKGFELTEQGRIVYDYALKIRDDEAKLMESLSFDDPYSGVCKLSCSGSLALLLYPQLLSLQQTYPNLNIHLEAAPNQKILNDVQSANVDFGIVTQTPSNLYDSTIIGEEDLCLLLPKAYKNQPINEKLLFDCGLIKHPDALHYLSLYFSLCGDQALAGINVDTIPTVGYINQLSQILLPVAKGLGFTVLPASALENFPDKDQIHIAKTKRNVKETLYLVQKRNRQLPHRYQTISDLLKGIFAT</sequence>
<dbReference type="SUPFAM" id="SSF53850">
    <property type="entry name" value="Periplasmic binding protein-like II"/>
    <property type="match status" value="1"/>
</dbReference>
<evidence type="ECO:0000256" key="3">
    <source>
        <dbReference type="ARBA" id="ARBA00023125"/>
    </source>
</evidence>
<name>A0ABS5HAX5_9GAMM</name>
<dbReference type="RefSeq" id="WP_211536105.1">
    <property type="nucleotide sequence ID" value="NZ_JAGSSV010000006.1"/>
</dbReference>
<dbReference type="InterPro" id="IPR005119">
    <property type="entry name" value="LysR_subst-bd"/>
</dbReference>
<dbReference type="Proteomes" id="UP000679722">
    <property type="component" value="Unassembled WGS sequence"/>
</dbReference>
<comment type="similarity">
    <text evidence="1">Belongs to the LysR transcriptional regulatory family.</text>
</comment>
<keyword evidence="3" id="KW-0238">DNA-binding</keyword>
<feature type="domain" description="HTH lysR-type" evidence="5">
    <location>
        <begin position="2"/>
        <end position="59"/>
    </location>
</feature>
<dbReference type="CDD" id="cd05466">
    <property type="entry name" value="PBP2_LTTR_substrate"/>
    <property type="match status" value="1"/>
</dbReference>